<comment type="similarity">
    <text evidence="2 6">Belongs to the HMBS family.</text>
</comment>
<dbReference type="PIRSF" id="PIRSF001438">
    <property type="entry name" value="4pyrrol_synth_OHMeBilane_synth"/>
    <property type="match status" value="1"/>
</dbReference>
<comment type="subunit">
    <text evidence="6">Monomer.</text>
</comment>
<dbReference type="Pfam" id="PF01379">
    <property type="entry name" value="Porphobil_deam"/>
    <property type="match status" value="1"/>
</dbReference>
<dbReference type="Gene3D" id="3.30.160.40">
    <property type="entry name" value="Porphobilinogen deaminase, C-terminal domain"/>
    <property type="match status" value="1"/>
</dbReference>
<evidence type="ECO:0000259" key="7">
    <source>
        <dbReference type="Pfam" id="PF01379"/>
    </source>
</evidence>
<organism evidence="9 10">
    <name type="scientific">Secundilactobacillus hailunensis</name>
    <dbReference type="NCBI Taxonomy" id="2559923"/>
    <lineage>
        <taxon>Bacteria</taxon>
        <taxon>Bacillati</taxon>
        <taxon>Bacillota</taxon>
        <taxon>Bacilli</taxon>
        <taxon>Lactobacillales</taxon>
        <taxon>Lactobacillaceae</taxon>
        <taxon>Secundilactobacillus</taxon>
    </lineage>
</organism>
<keyword evidence="10" id="KW-1185">Reference proteome</keyword>
<evidence type="ECO:0000256" key="1">
    <source>
        <dbReference type="ARBA" id="ARBA00002869"/>
    </source>
</evidence>
<protein>
    <recommendedName>
        <fullName evidence="6">Porphobilinogen deaminase</fullName>
        <shortName evidence="6">PBG</shortName>
        <ecNumber evidence="6">2.5.1.61</ecNumber>
    </recommendedName>
    <alternativeName>
        <fullName evidence="6">Hydroxymethylbilane synthase</fullName>
        <shortName evidence="6">HMBS</shortName>
    </alternativeName>
    <alternativeName>
        <fullName evidence="6">Pre-uroporphyrinogen synthase</fullName>
    </alternativeName>
</protein>
<name>A0ABW1T996_9LACO</name>
<evidence type="ECO:0000256" key="4">
    <source>
        <dbReference type="ARBA" id="ARBA00023244"/>
    </source>
</evidence>
<feature type="domain" description="Porphobilinogen deaminase C-terminal" evidence="8">
    <location>
        <begin position="227"/>
        <end position="291"/>
    </location>
</feature>
<keyword evidence="4 6" id="KW-0627">Porphyrin biosynthesis</keyword>
<sequence length="303" mass="33273">MKTDFIVGTRQSKLAMRQTQIVIQLLKKKFPKASFSVKKIVTEGDRNLKDSLQKIAGKGVFIKEIEQEMIDQKIDFAVHSLKDVTPVLPDGLMISAYPERESPYDCLVSAQPYQSLDDLPKGARIGTNSSRRQGQLLYLRPDLEIVPIRGNVDTRLKKIATEHLNGVVLAEAGLNRLGVDLSDFYQLSLKETILPAAGQGAIAIECRQADADTRALLATIDDQQTRECVTVERAFLRKLGGSCNYPIGSYAYEADAKIQFTGLVASTNGHKLFKKAQQGVIDGPVGSQVAQTLIDEGALDLIK</sequence>
<dbReference type="Pfam" id="PF03900">
    <property type="entry name" value="Porphobil_deamC"/>
    <property type="match status" value="1"/>
</dbReference>
<evidence type="ECO:0000256" key="5">
    <source>
        <dbReference type="ARBA" id="ARBA00048169"/>
    </source>
</evidence>
<dbReference type="PANTHER" id="PTHR11557">
    <property type="entry name" value="PORPHOBILINOGEN DEAMINASE"/>
    <property type="match status" value="1"/>
</dbReference>
<dbReference type="PANTHER" id="PTHR11557:SF0">
    <property type="entry name" value="PORPHOBILINOGEN DEAMINASE"/>
    <property type="match status" value="1"/>
</dbReference>
<keyword evidence="3 6" id="KW-0808">Transferase</keyword>
<dbReference type="Proteomes" id="UP001596190">
    <property type="component" value="Unassembled WGS sequence"/>
</dbReference>
<comment type="catalytic activity">
    <reaction evidence="5 6">
        <text>4 porphobilinogen + H2O = hydroxymethylbilane + 4 NH4(+)</text>
        <dbReference type="Rhea" id="RHEA:13185"/>
        <dbReference type="ChEBI" id="CHEBI:15377"/>
        <dbReference type="ChEBI" id="CHEBI:28938"/>
        <dbReference type="ChEBI" id="CHEBI:57845"/>
        <dbReference type="ChEBI" id="CHEBI:58126"/>
        <dbReference type="EC" id="2.5.1.61"/>
    </reaction>
</comment>
<evidence type="ECO:0000313" key="10">
    <source>
        <dbReference type="Proteomes" id="UP001596190"/>
    </source>
</evidence>
<dbReference type="EMBL" id="JBHSSA010000044">
    <property type="protein sequence ID" value="MFC6254018.1"/>
    <property type="molecule type" value="Genomic_DNA"/>
</dbReference>
<dbReference type="PRINTS" id="PR00151">
    <property type="entry name" value="PORPHBDMNASE"/>
</dbReference>
<comment type="cofactor">
    <cofactor evidence="6">
        <name>dipyrromethane</name>
        <dbReference type="ChEBI" id="CHEBI:60342"/>
    </cofactor>
    <text evidence="6">Binds 1 dipyrromethane group covalently.</text>
</comment>
<comment type="function">
    <text evidence="1 6">Tetrapolymerization of the monopyrrole PBG into the hydroxymethylbilane pre-uroporphyrinogen in several discrete steps.</text>
</comment>
<reference evidence="10" key="1">
    <citation type="journal article" date="2019" name="Int. J. Syst. Evol. Microbiol.">
        <title>The Global Catalogue of Microorganisms (GCM) 10K type strain sequencing project: providing services to taxonomists for standard genome sequencing and annotation.</title>
        <authorList>
            <consortium name="The Broad Institute Genomics Platform"/>
            <consortium name="The Broad Institute Genome Sequencing Center for Infectious Disease"/>
            <person name="Wu L."/>
            <person name="Ma J."/>
        </authorList>
    </citation>
    <scope>NUCLEOTIDE SEQUENCE [LARGE SCALE GENOMIC DNA]</scope>
    <source>
        <strain evidence="10">CCM 8950</strain>
    </source>
</reference>
<evidence type="ECO:0000259" key="8">
    <source>
        <dbReference type="Pfam" id="PF03900"/>
    </source>
</evidence>
<dbReference type="SUPFAM" id="SSF53850">
    <property type="entry name" value="Periplasmic binding protein-like II"/>
    <property type="match status" value="1"/>
</dbReference>
<dbReference type="NCBIfam" id="TIGR00212">
    <property type="entry name" value="hemC"/>
    <property type="match status" value="1"/>
</dbReference>
<gene>
    <name evidence="6 9" type="primary">hemC</name>
    <name evidence="9" type="ORF">ACFP1H_05410</name>
</gene>
<dbReference type="GO" id="GO:0004418">
    <property type="term" value="F:hydroxymethylbilane synthase activity"/>
    <property type="evidence" value="ECO:0007669"/>
    <property type="project" value="UniProtKB-EC"/>
</dbReference>
<dbReference type="SUPFAM" id="SSF54782">
    <property type="entry name" value="Porphobilinogen deaminase (hydroxymethylbilane synthase), C-terminal domain"/>
    <property type="match status" value="1"/>
</dbReference>
<dbReference type="InterPro" id="IPR000860">
    <property type="entry name" value="HemC"/>
</dbReference>
<dbReference type="RefSeq" id="WP_137630930.1">
    <property type="nucleotide sequence ID" value="NZ_BJDO01000018.1"/>
</dbReference>
<dbReference type="InterPro" id="IPR022418">
    <property type="entry name" value="Porphobilinogen_deaminase_C"/>
</dbReference>
<proteinExistence type="inferred from homology"/>
<evidence type="ECO:0000256" key="2">
    <source>
        <dbReference type="ARBA" id="ARBA00005638"/>
    </source>
</evidence>
<accession>A0ABW1T996</accession>
<feature type="modified residue" description="S-(dipyrrolylmethanemethyl)cysteine" evidence="6">
    <location>
        <position position="243"/>
    </location>
</feature>
<dbReference type="EC" id="2.5.1.61" evidence="6"/>
<evidence type="ECO:0000256" key="6">
    <source>
        <dbReference type="HAMAP-Rule" id="MF_00260"/>
    </source>
</evidence>
<dbReference type="Gene3D" id="3.40.190.10">
    <property type="entry name" value="Periplasmic binding protein-like II"/>
    <property type="match status" value="2"/>
</dbReference>
<comment type="miscellaneous">
    <text evidence="6">The porphobilinogen subunits are added to the dipyrromethane group.</text>
</comment>
<evidence type="ECO:0000256" key="3">
    <source>
        <dbReference type="ARBA" id="ARBA00022679"/>
    </source>
</evidence>
<dbReference type="InterPro" id="IPR022417">
    <property type="entry name" value="Porphobilin_deaminase_N"/>
</dbReference>
<dbReference type="InterPro" id="IPR036803">
    <property type="entry name" value="Porphobilinogen_deaminase_C_sf"/>
</dbReference>
<dbReference type="HAMAP" id="MF_00260">
    <property type="entry name" value="Porphobil_deam"/>
    <property type="match status" value="1"/>
</dbReference>
<feature type="domain" description="Porphobilinogen deaminase N-terminal" evidence="7">
    <location>
        <begin position="6"/>
        <end position="214"/>
    </location>
</feature>
<comment type="caution">
    <text evidence="9">The sequence shown here is derived from an EMBL/GenBank/DDBJ whole genome shotgun (WGS) entry which is preliminary data.</text>
</comment>
<evidence type="ECO:0000313" key="9">
    <source>
        <dbReference type="EMBL" id="MFC6254018.1"/>
    </source>
</evidence>